<feature type="compositionally biased region" description="Polar residues" evidence="1">
    <location>
        <begin position="20"/>
        <end position="35"/>
    </location>
</feature>
<reference evidence="2 3" key="1">
    <citation type="journal article" date="2019" name="Sci. Rep.">
        <title>Orb-weaving spider Araneus ventricosus genome elucidates the spidroin gene catalogue.</title>
        <authorList>
            <person name="Kono N."/>
            <person name="Nakamura H."/>
            <person name="Ohtoshi R."/>
            <person name="Moran D.A.P."/>
            <person name="Shinohara A."/>
            <person name="Yoshida Y."/>
            <person name="Fujiwara M."/>
            <person name="Mori M."/>
            <person name="Tomita M."/>
            <person name="Arakawa K."/>
        </authorList>
    </citation>
    <scope>NUCLEOTIDE SEQUENCE [LARGE SCALE GENOMIC DNA]</scope>
</reference>
<evidence type="ECO:0000256" key="1">
    <source>
        <dbReference type="SAM" id="MobiDB-lite"/>
    </source>
</evidence>
<keyword evidence="3" id="KW-1185">Reference proteome</keyword>
<evidence type="ECO:0000313" key="3">
    <source>
        <dbReference type="Proteomes" id="UP000499080"/>
    </source>
</evidence>
<name>A0A4Y2N821_ARAVE</name>
<dbReference type="EMBL" id="BGPR01008600">
    <property type="protein sequence ID" value="GBN34839.1"/>
    <property type="molecule type" value="Genomic_DNA"/>
</dbReference>
<proteinExistence type="predicted"/>
<dbReference type="AlphaFoldDB" id="A0A4Y2N821"/>
<gene>
    <name evidence="2" type="ORF">AVEN_258238_1</name>
</gene>
<accession>A0A4Y2N821</accession>
<organism evidence="2 3">
    <name type="scientific">Araneus ventricosus</name>
    <name type="common">Orbweaver spider</name>
    <name type="synonym">Epeira ventricosa</name>
    <dbReference type="NCBI Taxonomy" id="182803"/>
    <lineage>
        <taxon>Eukaryota</taxon>
        <taxon>Metazoa</taxon>
        <taxon>Ecdysozoa</taxon>
        <taxon>Arthropoda</taxon>
        <taxon>Chelicerata</taxon>
        <taxon>Arachnida</taxon>
        <taxon>Araneae</taxon>
        <taxon>Araneomorphae</taxon>
        <taxon>Entelegynae</taxon>
        <taxon>Araneoidea</taxon>
        <taxon>Araneidae</taxon>
        <taxon>Araneus</taxon>
    </lineage>
</organism>
<protein>
    <submittedName>
        <fullName evidence="2">Uncharacterized protein</fullName>
    </submittedName>
</protein>
<dbReference type="Proteomes" id="UP000499080">
    <property type="component" value="Unassembled WGS sequence"/>
</dbReference>
<comment type="caution">
    <text evidence="2">The sequence shown here is derived from an EMBL/GenBank/DDBJ whole genome shotgun (WGS) entry which is preliminary data.</text>
</comment>
<evidence type="ECO:0000313" key="2">
    <source>
        <dbReference type="EMBL" id="GBN34839.1"/>
    </source>
</evidence>
<sequence length="115" mass="13131">MWFARIIGSSLPSLSSKRSQNLTSTQKKPTASDRPSSLLKGHLYTDRDCLGRCQRVKASPWVGCVHHTSRRTFSHLRPILRRLGPHARRSFNGIRLRTGTIRPLDRHLTTRPPQP</sequence>
<feature type="region of interest" description="Disordered" evidence="1">
    <location>
        <begin position="13"/>
        <end position="39"/>
    </location>
</feature>